<keyword evidence="2 7" id="KW-0812">Transmembrane</keyword>
<evidence type="ECO:0000256" key="1">
    <source>
        <dbReference type="ARBA" id="ARBA00004141"/>
    </source>
</evidence>
<organism evidence="9 10">
    <name type="scientific">Aspergillus heteromorphus CBS 117.55</name>
    <dbReference type="NCBI Taxonomy" id="1448321"/>
    <lineage>
        <taxon>Eukaryota</taxon>
        <taxon>Fungi</taxon>
        <taxon>Dikarya</taxon>
        <taxon>Ascomycota</taxon>
        <taxon>Pezizomycotina</taxon>
        <taxon>Eurotiomycetes</taxon>
        <taxon>Eurotiomycetidae</taxon>
        <taxon>Eurotiales</taxon>
        <taxon>Aspergillaceae</taxon>
        <taxon>Aspergillus</taxon>
        <taxon>Aspergillus subgen. Circumdati</taxon>
    </lineage>
</organism>
<dbReference type="AlphaFoldDB" id="A0A317UWA8"/>
<feature type="transmembrane region" description="Helical" evidence="7">
    <location>
        <begin position="12"/>
        <end position="31"/>
    </location>
</feature>
<dbReference type="GeneID" id="37063771"/>
<comment type="caution">
    <text evidence="9">The sequence shown here is derived from an EMBL/GenBank/DDBJ whole genome shotgun (WGS) entry which is preliminary data.</text>
</comment>
<dbReference type="PROSITE" id="PS51257">
    <property type="entry name" value="PROKAR_LIPOPROTEIN"/>
    <property type="match status" value="1"/>
</dbReference>
<dbReference type="EMBL" id="MSFL01000049">
    <property type="protein sequence ID" value="PWY65699.1"/>
    <property type="molecule type" value="Genomic_DNA"/>
</dbReference>
<feature type="domain" description="Rhodopsin" evidence="8">
    <location>
        <begin position="27"/>
        <end position="289"/>
    </location>
</feature>
<proteinExistence type="inferred from homology"/>
<dbReference type="VEuPathDB" id="FungiDB:BO70DRAFT_346215"/>
<dbReference type="InterPro" id="IPR049326">
    <property type="entry name" value="Rhodopsin_dom_fungi"/>
</dbReference>
<comment type="subcellular location">
    <subcellularLocation>
        <location evidence="1">Membrane</location>
        <topology evidence="1">Multi-pass membrane protein</topology>
    </subcellularLocation>
</comment>
<evidence type="ECO:0000313" key="10">
    <source>
        <dbReference type="Proteomes" id="UP000247233"/>
    </source>
</evidence>
<evidence type="ECO:0000256" key="6">
    <source>
        <dbReference type="SAM" id="MobiDB-lite"/>
    </source>
</evidence>
<gene>
    <name evidence="9" type="ORF">BO70DRAFT_346215</name>
</gene>
<dbReference type="Proteomes" id="UP000247233">
    <property type="component" value="Unassembled WGS sequence"/>
</dbReference>
<keyword evidence="4 7" id="KW-0472">Membrane</keyword>
<dbReference type="PANTHER" id="PTHR33048">
    <property type="entry name" value="PTH11-LIKE INTEGRAL MEMBRANE PROTEIN (AFU_ORTHOLOGUE AFUA_5G11245)"/>
    <property type="match status" value="1"/>
</dbReference>
<feature type="region of interest" description="Disordered" evidence="6">
    <location>
        <begin position="353"/>
        <end position="397"/>
    </location>
</feature>
<feature type="region of interest" description="Disordered" evidence="6">
    <location>
        <begin position="297"/>
        <end position="336"/>
    </location>
</feature>
<evidence type="ECO:0000256" key="3">
    <source>
        <dbReference type="ARBA" id="ARBA00022989"/>
    </source>
</evidence>
<dbReference type="OrthoDB" id="3897607at2759"/>
<dbReference type="PANTHER" id="PTHR33048:SF113">
    <property type="entry name" value="INTEGRAL MEMBRANE PROTEIN-RELATED"/>
    <property type="match status" value="1"/>
</dbReference>
<feature type="compositionally biased region" description="Gly residues" evidence="6">
    <location>
        <begin position="366"/>
        <end position="375"/>
    </location>
</feature>
<dbReference type="InterPro" id="IPR052337">
    <property type="entry name" value="SAT4-like"/>
</dbReference>
<evidence type="ECO:0000256" key="5">
    <source>
        <dbReference type="ARBA" id="ARBA00038359"/>
    </source>
</evidence>
<dbReference type="GO" id="GO:0016020">
    <property type="term" value="C:membrane"/>
    <property type="evidence" value="ECO:0007669"/>
    <property type="project" value="UniProtKB-SubCell"/>
</dbReference>
<dbReference type="Pfam" id="PF20684">
    <property type="entry name" value="Fung_rhodopsin"/>
    <property type="match status" value="1"/>
</dbReference>
<dbReference type="RefSeq" id="XP_025394588.1">
    <property type="nucleotide sequence ID" value="XM_025541534.1"/>
</dbReference>
<evidence type="ECO:0000256" key="7">
    <source>
        <dbReference type="SAM" id="Phobius"/>
    </source>
</evidence>
<feature type="transmembrane region" description="Helical" evidence="7">
    <location>
        <begin position="175"/>
        <end position="196"/>
    </location>
</feature>
<feature type="transmembrane region" description="Helical" evidence="7">
    <location>
        <begin position="86"/>
        <end position="109"/>
    </location>
</feature>
<name>A0A317UWA8_9EURO</name>
<reference evidence="9 10" key="1">
    <citation type="submission" date="2016-12" db="EMBL/GenBank/DDBJ databases">
        <title>The genomes of Aspergillus section Nigri reveals drivers in fungal speciation.</title>
        <authorList>
            <consortium name="DOE Joint Genome Institute"/>
            <person name="Vesth T.C."/>
            <person name="Nybo J."/>
            <person name="Theobald S."/>
            <person name="Brandl J."/>
            <person name="Frisvad J.C."/>
            <person name="Nielsen K.F."/>
            <person name="Lyhne E.K."/>
            <person name="Kogle M.E."/>
            <person name="Kuo A."/>
            <person name="Riley R."/>
            <person name="Clum A."/>
            <person name="Nolan M."/>
            <person name="Lipzen A."/>
            <person name="Salamov A."/>
            <person name="Henrissat B."/>
            <person name="Wiebenga A."/>
            <person name="De Vries R.P."/>
            <person name="Grigoriev I.V."/>
            <person name="Mortensen U.H."/>
            <person name="Andersen M.R."/>
            <person name="Baker S.E."/>
        </authorList>
    </citation>
    <scope>NUCLEOTIDE SEQUENCE [LARGE SCALE GENOMIC DNA]</scope>
    <source>
        <strain evidence="9 10">CBS 117.55</strain>
    </source>
</reference>
<protein>
    <submittedName>
        <fullName evidence="9">Integral membrane protein</fullName>
    </submittedName>
</protein>
<comment type="similarity">
    <text evidence="5">Belongs to the SAT4 family.</text>
</comment>
<evidence type="ECO:0000256" key="2">
    <source>
        <dbReference type="ARBA" id="ARBA00022692"/>
    </source>
</evidence>
<dbReference type="STRING" id="1448321.A0A317UWA8"/>
<keyword evidence="3 7" id="KW-1133">Transmembrane helix</keyword>
<feature type="transmembrane region" description="Helical" evidence="7">
    <location>
        <begin position="121"/>
        <end position="142"/>
    </location>
</feature>
<feature type="transmembrane region" description="Helical" evidence="7">
    <location>
        <begin position="43"/>
        <end position="66"/>
    </location>
</feature>
<evidence type="ECO:0000313" key="9">
    <source>
        <dbReference type="EMBL" id="PWY65699.1"/>
    </source>
</evidence>
<evidence type="ECO:0000256" key="4">
    <source>
        <dbReference type="ARBA" id="ARBA00023136"/>
    </source>
</evidence>
<feature type="transmembrane region" description="Helical" evidence="7">
    <location>
        <begin position="208"/>
        <end position="229"/>
    </location>
</feature>
<keyword evidence="10" id="KW-1185">Reference proteome</keyword>
<accession>A0A317UWA8</accession>
<evidence type="ECO:0000259" key="8">
    <source>
        <dbReference type="Pfam" id="PF20684"/>
    </source>
</evidence>
<sequence>MAEDDRSLEVRAVAAAFMSVACVTVILRIYVRGWIVRAFGWDDWAMVFAMAFYAMFSGCMIGGSLYGTGRRFGDLTAHQRVTAMKYWWLCEIAYCFAAVCCKISICIFLMRITVRRMHIIILWSVMGMTVLAGIVFMFIMLLQCRPLQYFWTRKAFNPDIHGSCMDIQIVIAMTYVYSGFAALCDFTVGILPIFLVRKLHMKQQTKMAVVGILSMACIASSATIIRVPWVHTFADPDFLCMPSSLPSLPIPPTNPPADATVEIAIWSNIEAGLGITAGSLATLRPLVRKWLGSRSDPNYTRSPFPAPSGSRRLGGNHKSGLSRDRPFPLGSLDTTGVQDRLRPDKLAVTVTTIQSQVEPERPWRGHVGGGSGGGITATSNSSEERLTGSAGNGNGNGMMGGDLELGMGMGMGIHRTFEVTQTSSSGRGSVNAAEHV</sequence>